<dbReference type="Proteomes" id="UP000694460">
    <property type="component" value="Unassembled WGS sequence"/>
</dbReference>
<evidence type="ECO:0000313" key="2">
    <source>
        <dbReference type="Proteomes" id="UP000694460"/>
    </source>
</evidence>
<evidence type="ECO:0000313" key="1">
    <source>
        <dbReference type="EMBL" id="MBP2451978.1"/>
    </source>
</evidence>
<comment type="caution">
    <text evidence="1">The sequence shown here is derived from an EMBL/GenBank/DDBJ whole genome shotgun (WGS) entry which is preliminary data.</text>
</comment>
<protein>
    <submittedName>
        <fullName evidence="1">Uncharacterized protein</fullName>
    </submittedName>
</protein>
<proteinExistence type="predicted"/>
<accession>A0ABS4ZR48</accession>
<gene>
    <name evidence="1" type="ORF">JOF57_001891</name>
</gene>
<dbReference type="EMBL" id="JAGIOP010000002">
    <property type="protein sequence ID" value="MBP2451978.1"/>
    <property type="molecule type" value="Genomic_DNA"/>
</dbReference>
<sequence length="35" mass="4250">MTHTDLYWELRDRGYTDPEAHRVTEEPDLIEEVMT</sequence>
<name>A0ABS4ZR48_9MYCO</name>
<reference evidence="1 2" key="1">
    <citation type="submission" date="2021-03" db="EMBL/GenBank/DDBJ databases">
        <title>Sequencing the genomes of 1000 actinobacteria strains.</title>
        <authorList>
            <person name="Klenk H.-P."/>
        </authorList>
    </citation>
    <scope>NUCLEOTIDE SEQUENCE [LARGE SCALE GENOMIC DNA]</scope>
    <source>
        <strain evidence="1 2">DSM 46713</strain>
    </source>
</reference>
<keyword evidence="2" id="KW-1185">Reference proteome</keyword>
<organism evidence="1 2">
    <name type="scientific">Mycolicibacterium lutetiense</name>
    <dbReference type="NCBI Taxonomy" id="1641992"/>
    <lineage>
        <taxon>Bacteria</taxon>
        <taxon>Bacillati</taxon>
        <taxon>Actinomycetota</taxon>
        <taxon>Actinomycetes</taxon>
        <taxon>Mycobacteriales</taxon>
        <taxon>Mycobacteriaceae</taxon>
        <taxon>Mycolicibacterium</taxon>
    </lineage>
</organism>